<organism evidence="1">
    <name type="scientific">Enterobacter sp. HP19</name>
    <dbReference type="NCBI Taxonomy" id="1811975"/>
    <lineage>
        <taxon>Bacteria</taxon>
        <taxon>Pseudomonadati</taxon>
        <taxon>Pseudomonadota</taxon>
        <taxon>Gammaproteobacteria</taxon>
        <taxon>Enterobacterales</taxon>
        <taxon>Enterobacteriaceae</taxon>
        <taxon>Enterobacter</taxon>
    </lineage>
</organism>
<keyword evidence="1" id="KW-0614">Plasmid</keyword>
<geneLocation type="plasmid" evidence="1">
    <name>unnamed</name>
</geneLocation>
<sequence>MLGLSDVEINIIKTMAETDRRFIIKQNRISAVARFDMSRYSDEMEILSGSEDTAIILNQCINDVGHDVEKWLPVYYERIRKQKK</sequence>
<dbReference type="AlphaFoldDB" id="A0A2H4UED6"/>
<evidence type="ECO:0000313" key="1">
    <source>
        <dbReference type="EMBL" id="ATZ71619.1"/>
    </source>
</evidence>
<reference evidence="1" key="1">
    <citation type="submission" date="2017-09" db="EMBL/GenBank/DDBJ databases">
        <title>Bacteria from fildes peninsula of king george island (maritime Antarctica), carry class 1 integrons and antibiotic resistance cassettes in conjugative plasmids.</title>
        <authorList>
            <person name="Antelo V.B."/>
            <person name="Batista S.B."/>
            <person name="Guerout A.M."/>
            <person name="Mazel D."/>
            <person name="Romero V."/>
            <person name="Sotelo Silveira J."/>
        </authorList>
    </citation>
    <scope>NUCLEOTIDE SEQUENCE</scope>
    <source>
        <strain evidence="1">HP19</strain>
        <plasmid evidence="1">unnamed</plasmid>
    </source>
</reference>
<proteinExistence type="predicted"/>
<name>A0A2H4UED6_9ENTR</name>
<accession>A0A2H4UED6</accession>
<protein>
    <submittedName>
        <fullName evidence="1">ATPase required for both assembly of type IV secretion complex and secretion of T-DNA complex, VirB4</fullName>
    </submittedName>
</protein>
<dbReference type="EMBL" id="MF957314">
    <property type="protein sequence ID" value="ATZ71619.1"/>
    <property type="molecule type" value="Genomic_DNA"/>
</dbReference>